<sequence length="378" mass="43552">MEELFHERKIKLDIFLQLRIFEQYTIELALNSKAELNAVAPGKPRTQTMLYALSSIEDENVSLPTVMLSAGVATWRFWYEGDCAVWVTAELDAWNEDLLRQMNDFNTEDLTLAEQRLQRHTERKLAMNNMTFEVIQQGQDLHQYIMEVQASGIELICEKDIDLATQVQELLEFLHEKQHELELNADQTHKRLEQCLQLRHLQAEVKQVLGWIRNGESMLNASLVNASSLSEAEQLQREHEQFQLAIEKTHQSALQVQQKAEVLLQAGHYDADAIRECAEKVALHWQQLMLKMEDRLKLVNASVAFYKTSEQDCGELNCCALGMFQVCSVLESLEQEYRRDEDWCGGRDKLGPAAEIDHVIPLISKHLEQKEAFLKVSA</sequence>
<evidence type="ECO:0000313" key="4">
    <source>
        <dbReference type="EMBL" id="POI36080.1"/>
    </source>
</evidence>
<dbReference type="GO" id="GO:0007411">
    <property type="term" value="P:axon guidance"/>
    <property type="evidence" value="ECO:0007669"/>
    <property type="project" value="TreeGrafter"/>
</dbReference>
<dbReference type="SMART" id="SM00150">
    <property type="entry name" value="SPEC"/>
    <property type="match status" value="1"/>
</dbReference>
<dbReference type="AlphaFoldDB" id="A0A2P4TIA9"/>
<dbReference type="EMBL" id="PPHD01000060">
    <property type="protein sequence ID" value="POI36080.1"/>
    <property type="molecule type" value="Genomic_DNA"/>
</dbReference>
<dbReference type="FunFam" id="1.20.58.60:FF:000023">
    <property type="entry name" value="Kalirin RhoGEF kinase b"/>
    <property type="match status" value="1"/>
</dbReference>
<dbReference type="Pfam" id="PF23323">
    <property type="entry name" value="Spectrin_6"/>
    <property type="match status" value="1"/>
</dbReference>
<reference evidence="4 5" key="1">
    <citation type="submission" date="2018-01" db="EMBL/GenBank/DDBJ databases">
        <title>Comparison of the Chinese Bamboo Partridge and Red Junglefowl genome sequences highlights the importance of demography in genome evolution.</title>
        <authorList>
            <person name="Tiley G.P."/>
            <person name="Kimball R.T."/>
            <person name="Braun E.L."/>
            <person name="Burleigh J.G."/>
        </authorList>
    </citation>
    <scope>NUCLEOTIDE SEQUENCE [LARGE SCALE GENOMIC DNA]</scope>
    <source>
        <strain evidence="4">RTK389</strain>
        <tissue evidence="4">Blood</tissue>
    </source>
</reference>
<dbReference type="Gene3D" id="1.20.58.60">
    <property type="match status" value="1"/>
</dbReference>
<dbReference type="PANTHER" id="PTHR22826">
    <property type="entry name" value="RHO GUANINE EXCHANGE FACTOR-RELATED"/>
    <property type="match status" value="1"/>
</dbReference>
<dbReference type="InterPro" id="IPR051336">
    <property type="entry name" value="RhoGEF_Guanine_NuclExch_SF"/>
</dbReference>
<evidence type="ECO:0000256" key="1">
    <source>
        <dbReference type="ARBA" id="ARBA00022658"/>
    </source>
</evidence>
<dbReference type="GO" id="GO:0035556">
    <property type="term" value="P:intracellular signal transduction"/>
    <property type="evidence" value="ECO:0007669"/>
    <property type="project" value="TreeGrafter"/>
</dbReference>
<dbReference type="Proteomes" id="UP000237246">
    <property type="component" value="Unassembled WGS sequence"/>
</dbReference>
<comment type="caution">
    <text evidence="4">The sequence shown here is derived from an EMBL/GenBank/DDBJ whole genome shotgun (WGS) entry which is preliminary data.</text>
</comment>
<keyword evidence="1" id="KW-0344">Guanine-nucleotide releasing factor</keyword>
<dbReference type="GO" id="GO:0005085">
    <property type="term" value="F:guanyl-nucleotide exchange factor activity"/>
    <property type="evidence" value="ECO:0007669"/>
    <property type="project" value="UniProtKB-KW"/>
</dbReference>
<protein>
    <recommendedName>
        <fullName evidence="3">Kalirin/TRIO-like spectrin repeats domain-containing protein</fullName>
    </recommendedName>
</protein>
<evidence type="ECO:0000313" key="5">
    <source>
        <dbReference type="Proteomes" id="UP000237246"/>
    </source>
</evidence>
<dbReference type="InterPro" id="IPR018159">
    <property type="entry name" value="Spectrin/alpha-actinin"/>
</dbReference>
<proteinExistence type="predicted"/>
<dbReference type="GO" id="GO:0019898">
    <property type="term" value="C:extrinsic component of membrane"/>
    <property type="evidence" value="ECO:0007669"/>
    <property type="project" value="TreeGrafter"/>
</dbReference>
<dbReference type="InterPro" id="IPR002017">
    <property type="entry name" value="Spectrin_repeat"/>
</dbReference>
<feature type="coiled-coil region" evidence="2">
    <location>
        <begin position="225"/>
        <end position="252"/>
    </location>
</feature>
<keyword evidence="5" id="KW-1185">Reference proteome</keyword>
<keyword evidence="2" id="KW-0175">Coiled coil</keyword>
<dbReference type="GO" id="GO:0014069">
    <property type="term" value="C:postsynaptic density"/>
    <property type="evidence" value="ECO:0007669"/>
    <property type="project" value="TreeGrafter"/>
</dbReference>
<dbReference type="GO" id="GO:0005737">
    <property type="term" value="C:cytoplasm"/>
    <property type="evidence" value="ECO:0007669"/>
    <property type="project" value="TreeGrafter"/>
</dbReference>
<feature type="domain" description="Kalirin/TRIO-like spectrin repeats" evidence="3">
    <location>
        <begin position="83"/>
        <end position="185"/>
    </location>
</feature>
<evidence type="ECO:0000256" key="2">
    <source>
        <dbReference type="SAM" id="Coils"/>
    </source>
</evidence>
<evidence type="ECO:0000259" key="3">
    <source>
        <dbReference type="Pfam" id="PF23323"/>
    </source>
</evidence>
<dbReference type="InterPro" id="IPR058918">
    <property type="entry name" value="KALRN/TRIO-like_spectrin"/>
</dbReference>
<dbReference type="CDD" id="cd00176">
    <property type="entry name" value="SPEC"/>
    <property type="match status" value="1"/>
</dbReference>
<accession>A0A2P4TIA9</accession>
<dbReference type="SUPFAM" id="SSF46966">
    <property type="entry name" value="Spectrin repeat"/>
    <property type="match status" value="1"/>
</dbReference>
<dbReference type="Pfam" id="PF00435">
    <property type="entry name" value="Spectrin"/>
    <property type="match status" value="1"/>
</dbReference>
<organism evidence="4 5">
    <name type="scientific">Bambusicola thoracicus</name>
    <name type="common">Chinese bamboo-partridge</name>
    <name type="synonym">Perdix thoracica</name>
    <dbReference type="NCBI Taxonomy" id="9083"/>
    <lineage>
        <taxon>Eukaryota</taxon>
        <taxon>Metazoa</taxon>
        <taxon>Chordata</taxon>
        <taxon>Craniata</taxon>
        <taxon>Vertebrata</taxon>
        <taxon>Euteleostomi</taxon>
        <taxon>Archelosauria</taxon>
        <taxon>Archosauria</taxon>
        <taxon>Dinosauria</taxon>
        <taxon>Saurischia</taxon>
        <taxon>Theropoda</taxon>
        <taxon>Coelurosauria</taxon>
        <taxon>Aves</taxon>
        <taxon>Neognathae</taxon>
        <taxon>Galloanserae</taxon>
        <taxon>Galliformes</taxon>
        <taxon>Phasianidae</taxon>
        <taxon>Perdicinae</taxon>
        <taxon>Bambusicola</taxon>
    </lineage>
</organism>
<dbReference type="PANTHER" id="PTHR22826:SF49">
    <property type="entry name" value="KALIRIN"/>
    <property type="match status" value="1"/>
</dbReference>
<name>A0A2P4TIA9_BAMTH</name>
<dbReference type="OrthoDB" id="10256089at2759"/>
<gene>
    <name evidence="4" type="ORF">CIB84_000167</name>
</gene>